<accession>A0ABV9EHH3</accession>
<dbReference type="EMBL" id="JBHSFN010000014">
    <property type="protein sequence ID" value="MFC4589031.1"/>
    <property type="molecule type" value="Genomic_DNA"/>
</dbReference>
<dbReference type="Pfam" id="PF25989">
    <property type="entry name" value="YknX_C"/>
    <property type="match status" value="1"/>
</dbReference>
<dbReference type="InterPro" id="IPR058637">
    <property type="entry name" value="YknX-like_C"/>
</dbReference>
<keyword evidence="4" id="KW-1185">Reference proteome</keyword>
<dbReference type="Gene3D" id="2.40.30.170">
    <property type="match status" value="1"/>
</dbReference>
<feature type="domain" description="YknX-like C-terminal permuted SH3-like" evidence="2">
    <location>
        <begin position="403"/>
        <end position="469"/>
    </location>
</feature>
<dbReference type="InterPro" id="IPR011053">
    <property type="entry name" value="Single_hybrid_motif"/>
</dbReference>
<dbReference type="Gene3D" id="2.40.420.20">
    <property type="match status" value="1"/>
</dbReference>
<reference evidence="4" key="1">
    <citation type="journal article" date="2019" name="Int. J. Syst. Evol. Microbiol.">
        <title>The Global Catalogue of Microorganisms (GCM) 10K type strain sequencing project: providing services to taxonomists for standard genome sequencing and annotation.</title>
        <authorList>
            <consortium name="The Broad Institute Genomics Platform"/>
            <consortium name="The Broad Institute Genome Sequencing Center for Infectious Disease"/>
            <person name="Wu L."/>
            <person name="Ma J."/>
        </authorList>
    </citation>
    <scope>NUCLEOTIDE SEQUENCE [LARGE SCALE GENOMIC DNA]</scope>
    <source>
        <strain evidence="4">CCUG 49560</strain>
    </source>
</reference>
<feature type="region of interest" description="Disordered" evidence="1">
    <location>
        <begin position="88"/>
        <end position="112"/>
    </location>
</feature>
<dbReference type="PANTHER" id="PTHR30469">
    <property type="entry name" value="MULTIDRUG RESISTANCE PROTEIN MDTA"/>
    <property type="match status" value="1"/>
</dbReference>
<proteinExistence type="predicted"/>
<dbReference type="PROSITE" id="PS51257">
    <property type="entry name" value="PROKAR_LIPOPROTEIN"/>
    <property type="match status" value="1"/>
</dbReference>
<sequence>MTVRRGIPPLLIGLTLVLSACSQDETPKVQIGTAKYGPVSEVVEAPATVGARATATLRSPAAGTVARLYVHDGDSVDKGEILARISSPQAEDQLEQARKAERQASRPVRMGGGVAAPSIRLAGLSTTSSLDRKVAQGFARARAAAKKIKDPQVRTQLLAAIDSARTQHRAQRAALNQITQGLTRSVNQVLSQVSGQIGAGLGGLASSMSSLQAASRSQAKTAVRLASSTVKGLVVKAPFGGVVTLGGASGGGAPGLGSLIGQLPAGLAGQAGAAAGSSGNAGAATSGGTIATGVPVAAGDAIATVTDVSKLTLSADVDETDVLLVTPGVKAEVELDAVTGAAYGAKVTGVGVTPKEGTTGGVSYPVRLALGKGAYDDGGGAPVPKPGMSAVVRLTVRESPDAVAVPASSIVTSGKETVLWVVRADGSAERRVVKLGAQGDDVVEVARGLTAGERIVVRGADTVRPGQKLT</sequence>
<dbReference type="SUPFAM" id="SSF51230">
    <property type="entry name" value="Single hybrid motif"/>
    <property type="match status" value="1"/>
</dbReference>
<dbReference type="PRINTS" id="PR01490">
    <property type="entry name" value="RTXTOXIND"/>
</dbReference>
<name>A0ABV9EHH3_9ACTN</name>
<evidence type="ECO:0000313" key="3">
    <source>
        <dbReference type="EMBL" id="MFC4589031.1"/>
    </source>
</evidence>
<dbReference type="Gene3D" id="2.40.50.100">
    <property type="match status" value="1"/>
</dbReference>
<dbReference type="RefSeq" id="WP_262847615.1">
    <property type="nucleotide sequence ID" value="NZ_JANZYP010000065.1"/>
</dbReference>
<organism evidence="3 4">
    <name type="scientific">Sphaerisporangium corydalis</name>
    <dbReference type="NCBI Taxonomy" id="1441875"/>
    <lineage>
        <taxon>Bacteria</taxon>
        <taxon>Bacillati</taxon>
        <taxon>Actinomycetota</taxon>
        <taxon>Actinomycetes</taxon>
        <taxon>Streptosporangiales</taxon>
        <taxon>Streptosporangiaceae</taxon>
        <taxon>Sphaerisporangium</taxon>
    </lineage>
</organism>
<feature type="compositionally biased region" description="Basic and acidic residues" evidence="1">
    <location>
        <begin position="95"/>
        <end position="104"/>
    </location>
</feature>
<evidence type="ECO:0000313" key="4">
    <source>
        <dbReference type="Proteomes" id="UP001595891"/>
    </source>
</evidence>
<comment type="caution">
    <text evidence="3">The sequence shown here is derived from an EMBL/GenBank/DDBJ whole genome shotgun (WGS) entry which is preliminary data.</text>
</comment>
<evidence type="ECO:0000256" key="1">
    <source>
        <dbReference type="SAM" id="MobiDB-lite"/>
    </source>
</evidence>
<protein>
    <submittedName>
        <fullName evidence="3">Efflux RND transporter periplasmic adaptor subunit</fullName>
    </submittedName>
</protein>
<gene>
    <name evidence="3" type="ORF">ACFO8L_23275</name>
</gene>
<evidence type="ECO:0000259" key="2">
    <source>
        <dbReference type="Pfam" id="PF25989"/>
    </source>
</evidence>
<dbReference type="Proteomes" id="UP001595891">
    <property type="component" value="Unassembled WGS sequence"/>
</dbReference>